<keyword evidence="2" id="KW-1185">Reference proteome</keyword>
<sequence>MVSNGDNDEAIELNQILELKDLTKHEKRNILIDEFAKHNKLSPIIFTLKDVTTLERLGNKITIREHLIDKVYRTYSDVTAVDKSGFH</sequence>
<dbReference type="EMBL" id="BSPQ01000015">
    <property type="protein sequence ID" value="GLS91787.1"/>
    <property type="molecule type" value="Genomic_DNA"/>
</dbReference>
<evidence type="ECO:0000313" key="1">
    <source>
        <dbReference type="EMBL" id="GLS91787.1"/>
    </source>
</evidence>
<reference evidence="2" key="1">
    <citation type="journal article" date="2019" name="Int. J. Syst. Evol. Microbiol.">
        <title>The Global Catalogue of Microorganisms (GCM) 10K type strain sequencing project: providing services to taxonomists for standard genome sequencing and annotation.</title>
        <authorList>
            <consortium name="The Broad Institute Genomics Platform"/>
            <consortium name="The Broad Institute Genome Sequencing Center for Infectious Disease"/>
            <person name="Wu L."/>
            <person name="Ma J."/>
        </authorList>
    </citation>
    <scope>NUCLEOTIDE SEQUENCE [LARGE SCALE GENOMIC DNA]</scope>
    <source>
        <strain evidence="2">NBRC 103166</strain>
    </source>
</reference>
<proteinExistence type="predicted"/>
<protein>
    <submittedName>
        <fullName evidence="1">Uncharacterized protein</fullName>
    </submittedName>
</protein>
<comment type="caution">
    <text evidence="1">The sequence shown here is derived from an EMBL/GenBank/DDBJ whole genome shotgun (WGS) entry which is preliminary data.</text>
</comment>
<dbReference type="Proteomes" id="UP001157353">
    <property type="component" value="Unassembled WGS sequence"/>
</dbReference>
<accession>A0ABQ6E322</accession>
<name>A0ABQ6E322_9GAMM</name>
<gene>
    <name evidence="1" type="ORF">GCM10007916_28570</name>
</gene>
<organism evidence="1 2">
    <name type="scientific">Psychromonas marina</name>
    <dbReference type="NCBI Taxonomy" id="88364"/>
    <lineage>
        <taxon>Bacteria</taxon>
        <taxon>Pseudomonadati</taxon>
        <taxon>Pseudomonadota</taxon>
        <taxon>Gammaproteobacteria</taxon>
        <taxon>Alteromonadales</taxon>
        <taxon>Psychromonadaceae</taxon>
        <taxon>Psychromonas</taxon>
    </lineage>
</organism>
<evidence type="ECO:0000313" key="2">
    <source>
        <dbReference type="Proteomes" id="UP001157353"/>
    </source>
</evidence>